<dbReference type="InterPro" id="IPR046037">
    <property type="entry name" value="DUF5995"/>
</dbReference>
<sequence>MPVSPVVASVHDPLARLRTRTAALAPDDGVAVCAGVLLAAVDDPEGAADDPPARALARELADRLLAAWDAEARGGPLAACWRPVFRLRRHPRLTPLQFALAGLNAQFGYDVPLALIGSTARLSGGEPGTVEREFHRAAQPLLLALDEAAHDWLAPYWSALRVADPLTHLVGVWNADRARQQALTSCRIYAQLAERPTGAAEFTEQLAARAGTTAALLLTPLTPP</sequence>
<dbReference type="EMBL" id="JAELVF020000001">
    <property type="protein sequence ID" value="MBU7600014.1"/>
    <property type="molecule type" value="Genomic_DNA"/>
</dbReference>
<dbReference type="RefSeq" id="WP_211040457.1">
    <property type="nucleotide sequence ID" value="NZ_JAELVF020000001.1"/>
</dbReference>
<organism evidence="1 2">
    <name type="scientific">Streptomyces tardus</name>
    <dbReference type="NCBI Taxonomy" id="2780544"/>
    <lineage>
        <taxon>Bacteria</taxon>
        <taxon>Bacillati</taxon>
        <taxon>Actinomycetota</taxon>
        <taxon>Actinomycetes</taxon>
        <taxon>Kitasatosporales</taxon>
        <taxon>Streptomycetaceae</taxon>
        <taxon>Streptomyces</taxon>
    </lineage>
</organism>
<accession>A0A949JJS1</accession>
<gene>
    <name evidence="1" type="ORF">JGS22_020860</name>
</gene>
<proteinExistence type="predicted"/>
<dbReference type="Proteomes" id="UP000694501">
    <property type="component" value="Unassembled WGS sequence"/>
</dbReference>
<evidence type="ECO:0000313" key="2">
    <source>
        <dbReference type="Proteomes" id="UP000694501"/>
    </source>
</evidence>
<evidence type="ECO:0000313" key="1">
    <source>
        <dbReference type="EMBL" id="MBU7600014.1"/>
    </source>
</evidence>
<protein>
    <submittedName>
        <fullName evidence="1">Uncharacterized protein</fullName>
    </submittedName>
</protein>
<comment type="caution">
    <text evidence="1">The sequence shown here is derived from an EMBL/GenBank/DDBJ whole genome shotgun (WGS) entry which is preliminary data.</text>
</comment>
<reference evidence="1" key="1">
    <citation type="submission" date="2021-06" db="EMBL/GenBank/DDBJ databases">
        <title>Sequencing of actinobacteria type strains.</title>
        <authorList>
            <person name="Nguyen G.-S."/>
            <person name="Wentzel A."/>
        </authorList>
    </citation>
    <scope>NUCLEOTIDE SEQUENCE</scope>
    <source>
        <strain evidence="1">P38-E01</strain>
    </source>
</reference>
<dbReference type="AlphaFoldDB" id="A0A949JJS1"/>
<name>A0A949JJS1_9ACTN</name>
<keyword evidence="2" id="KW-1185">Reference proteome</keyword>
<dbReference type="Pfam" id="PF19458">
    <property type="entry name" value="DUF5995"/>
    <property type="match status" value="1"/>
</dbReference>